<evidence type="ECO:0000313" key="2">
    <source>
        <dbReference type="Proteomes" id="UP001595990"/>
    </source>
</evidence>
<gene>
    <name evidence="1" type="ORF">ACFPEN_29455</name>
</gene>
<sequence>MEHGSNIDTTADTAAARRARFGRLPERIRYEDMVEERAASVNDSARHAHDSEGSWKFFSCVAVDLGL</sequence>
<dbReference type="Proteomes" id="UP001595990">
    <property type="component" value="Unassembled WGS sequence"/>
</dbReference>
<accession>A0ABV9BSL5</accession>
<protein>
    <submittedName>
        <fullName evidence="1">Uncharacterized protein</fullName>
    </submittedName>
</protein>
<dbReference type="RefSeq" id="WP_397613937.1">
    <property type="nucleotide sequence ID" value="NZ_JBHSFS010000017.1"/>
</dbReference>
<keyword evidence="2" id="KW-1185">Reference proteome</keyword>
<comment type="caution">
    <text evidence="1">The sequence shown here is derived from an EMBL/GenBank/DDBJ whole genome shotgun (WGS) entry which is preliminary data.</text>
</comment>
<proteinExistence type="predicted"/>
<name>A0ABV9BSL5_9ACTN</name>
<organism evidence="1 2">
    <name type="scientific">Streptomyces ehimensis</name>
    <dbReference type="NCBI Taxonomy" id="68195"/>
    <lineage>
        <taxon>Bacteria</taxon>
        <taxon>Bacillati</taxon>
        <taxon>Actinomycetota</taxon>
        <taxon>Actinomycetes</taxon>
        <taxon>Kitasatosporales</taxon>
        <taxon>Streptomycetaceae</taxon>
        <taxon>Streptomyces</taxon>
    </lineage>
</organism>
<dbReference type="EMBL" id="JBHSFS010000017">
    <property type="protein sequence ID" value="MFC4517038.1"/>
    <property type="molecule type" value="Genomic_DNA"/>
</dbReference>
<reference evidence="2" key="1">
    <citation type="journal article" date="2019" name="Int. J. Syst. Evol. Microbiol.">
        <title>The Global Catalogue of Microorganisms (GCM) 10K type strain sequencing project: providing services to taxonomists for standard genome sequencing and annotation.</title>
        <authorList>
            <consortium name="The Broad Institute Genomics Platform"/>
            <consortium name="The Broad Institute Genome Sequencing Center for Infectious Disease"/>
            <person name="Wu L."/>
            <person name="Ma J."/>
        </authorList>
    </citation>
    <scope>NUCLEOTIDE SEQUENCE [LARGE SCALE GENOMIC DNA]</scope>
    <source>
        <strain evidence="2">CECT 8064</strain>
    </source>
</reference>
<evidence type="ECO:0000313" key="1">
    <source>
        <dbReference type="EMBL" id="MFC4517038.1"/>
    </source>
</evidence>